<evidence type="ECO:0000313" key="3">
    <source>
        <dbReference type="Proteomes" id="UP000738359"/>
    </source>
</evidence>
<comment type="caution">
    <text evidence="2">The sequence shown here is derived from an EMBL/GenBank/DDBJ whole genome shotgun (WGS) entry which is preliminary data.</text>
</comment>
<dbReference type="EMBL" id="JAAAHY010000279">
    <property type="protein sequence ID" value="KAF9965187.1"/>
    <property type="molecule type" value="Genomic_DNA"/>
</dbReference>
<name>A0A9P6J9J3_MORAP</name>
<accession>A0A9P6J9J3</accession>
<gene>
    <name evidence="2" type="ORF">BGZ70_005261</name>
</gene>
<feature type="region of interest" description="Disordered" evidence="1">
    <location>
        <begin position="59"/>
        <end position="124"/>
    </location>
</feature>
<feature type="compositionally biased region" description="Acidic residues" evidence="1">
    <location>
        <begin position="62"/>
        <end position="124"/>
    </location>
</feature>
<sequence>MDVSRNEAKLLTLNRLLRRAVPADSVGALVCTEEFNVDDEAWDDSVDTAKEVAAIEVATADEANEAEEEAEEDEAEVDEEDVGGGEDEDEDDEEGEGDDRGEDEDEDGEELEVEVEVEVEAEKDEWADDLRWSMKACLALRSKADVWM</sequence>
<proteinExistence type="predicted"/>
<reference evidence="2" key="1">
    <citation type="journal article" date="2020" name="Fungal Divers.">
        <title>Resolving the Mortierellaceae phylogeny through synthesis of multi-gene phylogenetics and phylogenomics.</title>
        <authorList>
            <person name="Vandepol N."/>
            <person name="Liber J."/>
            <person name="Desiro A."/>
            <person name="Na H."/>
            <person name="Kennedy M."/>
            <person name="Barry K."/>
            <person name="Grigoriev I.V."/>
            <person name="Miller A.N."/>
            <person name="O'Donnell K."/>
            <person name="Stajich J.E."/>
            <person name="Bonito G."/>
        </authorList>
    </citation>
    <scope>NUCLEOTIDE SEQUENCE</scope>
    <source>
        <strain evidence="2">CK1249</strain>
    </source>
</reference>
<keyword evidence="3" id="KW-1185">Reference proteome</keyword>
<organism evidence="2 3">
    <name type="scientific">Mortierella alpina</name>
    <name type="common">Oleaginous fungus</name>
    <name type="synonym">Mortierella renispora</name>
    <dbReference type="NCBI Taxonomy" id="64518"/>
    <lineage>
        <taxon>Eukaryota</taxon>
        <taxon>Fungi</taxon>
        <taxon>Fungi incertae sedis</taxon>
        <taxon>Mucoromycota</taxon>
        <taxon>Mortierellomycotina</taxon>
        <taxon>Mortierellomycetes</taxon>
        <taxon>Mortierellales</taxon>
        <taxon>Mortierellaceae</taxon>
        <taxon>Mortierella</taxon>
    </lineage>
</organism>
<dbReference type="Proteomes" id="UP000738359">
    <property type="component" value="Unassembled WGS sequence"/>
</dbReference>
<protein>
    <submittedName>
        <fullName evidence="2">Uncharacterized protein</fullName>
    </submittedName>
</protein>
<dbReference type="OrthoDB" id="10588581at2759"/>
<evidence type="ECO:0000256" key="1">
    <source>
        <dbReference type="SAM" id="MobiDB-lite"/>
    </source>
</evidence>
<dbReference type="AlphaFoldDB" id="A0A9P6J9J3"/>
<evidence type="ECO:0000313" key="2">
    <source>
        <dbReference type="EMBL" id="KAF9965187.1"/>
    </source>
</evidence>